<feature type="signal peptide" evidence="1">
    <location>
        <begin position="1"/>
        <end position="34"/>
    </location>
</feature>
<gene>
    <name evidence="2" type="ORF">TL16_g09399</name>
</gene>
<proteinExistence type="predicted"/>
<sequence length="1126" mass="123187">MQPSANTKVIKQLTSLVNSVALLVSCTLVPDAATTASLLQVCWDIGCFSAPLTPSETPSDQHTYLVGILKFVQALATTSSLPTMFLPKVLHVVTVAVNVESHASWSALNAILSTNPSQAIVGLIDVINTAISTPLATNEYNVAATRGAVFCLGMAMWGSKRVEGGRCYWKEAVEAMSKLIKVEKANQREQDMFEKVLRQQEEKIKLAMNLQGVLGLPTPTPTRRASPPLLTKAPSFAESPLPPPSVVFEVALSTHRLIRKFKAELHHEWIPMIDLLSSITSYLSNPPFPTLPEDKDLLSKLSLEFRGTLSCITSMFPSTMSSFRFAKQEIVDLLLAASFVFPTEDGRSAIDAVMSFMVMDTLPHKVGWVTACKAFVAVFFERLDDDEYKFMPQTRLKALSSLFGPDGPAEVTRNVREWWSELCEAVLVPMLTTIISSHNADKKEDEEESAVLLLSLRCLSSISSSVTTEYKHRNHSTDAFFKAANSALPLEVRIFSIKSLSQALSLPFSTLPHTHTTLLHTISTLASLVKMAVTDEKYSEESASLALAALYPLTRLRASAGGHGVFLGYKSMDEIYLFPKHLHSLVIRDSAGSQTAPFIFVGTGDDQKRYGSVVNLTPIVNAIGEVLRADARRKGSNKTWVIGDANDCLISLCLRTQESIITDGSSLRSVALKDVVGGVFFFNPRRVLKPGQGSWYFLNADRARVVAALGGYVGAGKGSVDESDMVCSLLCGFVRVSEESSLIVPLLSAVHDILIMSRELGEISTIQRFRGLLLCNKICKMRGERQSQVLATLLGATILREMNVHEARSAVVKCEAAEPYYDDNSLTSGVFDDLLRRMGGMKLSEERRDMFGRAHQLYTKENQDVKNFVAQGGVGGGGAWLAGDALIACRIGKAGSVHDGVAEIILRSSTGRSSGNFLTRGTEEEGVGGKAGGGVGGSVGAGWWMRGGWRWRCRWWRKKKEDTGGCSRGIHHWLVNIYGKEDTATVEKLCKIFVEDFGYSGGLADLQGLNDEEITEVINSMEKFGVKLRTRQMLRRALYEQVEVKKEKGVGGGEGGGEEDGVGDMDYKFFSKLGEKKRLLPGSAATEPNALLTFQFFMENVFNMRGGGGGGGWEEEAEEVFREWNS</sequence>
<dbReference type="AlphaFoldDB" id="A0A9W7EJ44"/>
<dbReference type="Proteomes" id="UP001162640">
    <property type="component" value="Unassembled WGS sequence"/>
</dbReference>
<evidence type="ECO:0000256" key="1">
    <source>
        <dbReference type="SAM" id="SignalP"/>
    </source>
</evidence>
<protein>
    <submittedName>
        <fullName evidence="2">Uncharacterized protein</fullName>
    </submittedName>
</protein>
<dbReference type="EMBL" id="BLQM01000319">
    <property type="protein sequence ID" value="GMH82834.1"/>
    <property type="molecule type" value="Genomic_DNA"/>
</dbReference>
<accession>A0A9W7EJ44</accession>
<comment type="caution">
    <text evidence="2">The sequence shown here is derived from an EMBL/GenBank/DDBJ whole genome shotgun (WGS) entry which is preliminary data.</text>
</comment>
<organism evidence="2 3">
    <name type="scientific">Triparma laevis f. inornata</name>
    <dbReference type="NCBI Taxonomy" id="1714386"/>
    <lineage>
        <taxon>Eukaryota</taxon>
        <taxon>Sar</taxon>
        <taxon>Stramenopiles</taxon>
        <taxon>Ochrophyta</taxon>
        <taxon>Bolidophyceae</taxon>
        <taxon>Parmales</taxon>
        <taxon>Triparmaceae</taxon>
        <taxon>Triparma</taxon>
    </lineage>
</organism>
<keyword evidence="1" id="KW-0732">Signal</keyword>
<feature type="chain" id="PRO_5040972097" evidence="1">
    <location>
        <begin position="35"/>
        <end position="1126"/>
    </location>
</feature>
<name>A0A9W7EJ44_9STRA</name>
<evidence type="ECO:0000313" key="2">
    <source>
        <dbReference type="EMBL" id="GMH82834.1"/>
    </source>
</evidence>
<reference evidence="3" key="1">
    <citation type="journal article" date="2023" name="Commun. Biol.">
        <title>Genome analysis of Parmales, the sister group of diatoms, reveals the evolutionary specialization of diatoms from phago-mixotrophs to photoautotrophs.</title>
        <authorList>
            <person name="Ban H."/>
            <person name="Sato S."/>
            <person name="Yoshikawa S."/>
            <person name="Yamada K."/>
            <person name="Nakamura Y."/>
            <person name="Ichinomiya M."/>
            <person name="Sato N."/>
            <person name="Blanc-Mathieu R."/>
            <person name="Endo H."/>
            <person name="Kuwata A."/>
            <person name="Ogata H."/>
        </authorList>
    </citation>
    <scope>NUCLEOTIDE SEQUENCE [LARGE SCALE GENOMIC DNA]</scope>
</reference>
<evidence type="ECO:0000313" key="3">
    <source>
        <dbReference type="Proteomes" id="UP001162640"/>
    </source>
</evidence>